<evidence type="ECO:0000313" key="2">
    <source>
        <dbReference type="RefSeq" id="XP_011501504.1"/>
    </source>
</evidence>
<evidence type="ECO:0000313" key="1">
    <source>
        <dbReference type="Proteomes" id="UP000695007"/>
    </source>
</evidence>
<dbReference type="PANTHER" id="PTHR47331">
    <property type="entry name" value="PHD-TYPE DOMAIN-CONTAINING PROTEIN"/>
    <property type="match status" value="1"/>
</dbReference>
<protein>
    <submittedName>
        <fullName evidence="2">Uncharacterized protein LOC105365107</fullName>
    </submittedName>
</protein>
<dbReference type="Proteomes" id="UP000695007">
    <property type="component" value="Unplaced"/>
</dbReference>
<dbReference type="AlphaFoldDB" id="A0AAJ6YNV8"/>
<name>A0AAJ6YNV8_9HYME</name>
<dbReference type="GeneID" id="105365107"/>
<reference evidence="2" key="1">
    <citation type="submission" date="2025-08" db="UniProtKB">
        <authorList>
            <consortium name="RefSeq"/>
        </authorList>
    </citation>
    <scope>IDENTIFICATION</scope>
</reference>
<dbReference type="SUPFAM" id="SSF56672">
    <property type="entry name" value="DNA/RNA polymerases"/>
    <property type="match status" value="1"/>
</dbReference>
<dbReference type="KEGG" id="csol:105365107"/>
<gene>
    <name evidence="2" type="primary">LOC105365107</name>
</gene>
<organism evidence="1 2">
    <name type="scientific">Ceratosolen solmsi marchali</name>
    <dbReference type="NCBI Taxonomy" id="326594"/>
    <lineage>
        <taxon>Eukaryota</taxon>
        <taxon>Metazoa</taxon>
        <taxon>Ecdysozoa</taxon>
        <taxon>Arthropoda</taxon>
        <taxon>Hexapoda</taxon>
        <taxon>Insecta</taxon>
        <taxon>Pterygota</taxon>
        <taxon>Neoptera</taxon>
        <taxon>Endopterygota</taxon>
        <taxon>Hymenoptera</taxon>
        <taxon>Apocrita</taxon>
        <taxon>Proctotrupomorpha</taxon>
        <taxon>Chalcidoidea</taxon>
        <taxon>Agaonidae</taxon>
        <taxon>Agaoninae</taxon>
        <taxon>Ceratosolen</taxon>
    </lineage>
</organism>
<dbReference type="RefSeq" id="XP_011501504.1">
    <property type="nucleotide sequence ID" value="XM_011503202.1"/>
</dbReference>
<sequence length="163" mass="19226">MVNRIGNTLYGNNTARCCLQNLLKKFSRNGDHHHQHQQLMKEYEDLNHITKTSMSKHEIQYNPLHHSLLKPDSITIKLRVVFDGSSTSISGLSINDIMHSEPNLNPEISDILIWIRRQRHLYATDITKMYRQIKIHKDDWDLQRILWIDEQQAEVSYHLTTVT</sequence>
<dbReference type="InterPro" id="IPR043502">
    <property type="entry name" value="DNA/RNA_pol_sf"/>
</dbReference>
<dbReference type="GO" id="GO:0071897">
    <property type="term" value="P:DNA biosynthetic process"/>
    <property type="evidence" value="ECO:0007669"/>
    <property type="project" value="UniProtKB-ARBA"/>
</dbReference>
<proteinExistence type="predicted"/>
<keyword evidence="1" id="KW-1185">Reference proteome</keyword>
<dbReference type="PANTHER" id="PTHR47331:SF1">
    <property type="entry name" value="GAG-LIKE PROTEIN"/>
    <property type="match status" value="1"/>
</dbReference>
<accession>A0AAJ6YNV8</accession>